<comment type="caution">
    <text evidence="1">The sequence shown here is derived from an EMBL/GenBank/DDBJ whole genome shotgun (WGS) entry which is preliminary data.</text>
</comment>
<dbReference type="PANTHER" id="PTHR28180">
    <property type="entry name" value="CONSERVED MITOCHONDRIAL PROTEIN-RELATED"/>
    <property type="match status" value="1"/>
</dbReference>
<dbReference type="Gene3D" id="1.20.1290.10">
    <property type="entry name" value="AhpD-like"/>
    <property type="match status" value="1"/>
</dbReference>
<sequence length="217" mass="24522">MENTKEPIYNQLANLIYVEGLKPSFAATLLCVAFSACNQPLGIPMIVSKYFSTLDSIDEKVKWIEYTRNAIIKSSVISGIARGINGQVELYQSIPKEYQTLLRKTPTIDENNNHGNTRGVELIRKVYGTESEWVELELNATNPDLYCWTKQVYGNVLAETTYLNCLETELVLIVTLIQMNTLRQLRYHLDNAKQLGAIDQQIQSVESIGIGVRNAFL</sequence>
<dbReference type="Proteomes" id="UP001476247">
    <property type="component" value="Unassembled WGS sequence"/>
</dbReference>
<keyword evidence="2" id="KW-1185">Reference proteome</keyword>
<dbReference type="InterPro" id="IPR052999">
    <property type="entry name" value="PTS1_Protein"/>
</dbReference>
<proteinExistence type="predicted"/>
<gene>
    <name evidence="1" type="ORF">HPULCUR_001053</name>
</gene>
<name>A0ABP9XLL3_9FUNG</name>
<dbReference type="SUPFAM" id="SSF69118">
    <property type="entry name" value="AhpD-like"/>
    <property type="match status" value="1"/>
</dbReference>
<reference evidence="1 2" key="1">
    <citation type="submission" date="2024-04" db="EMBL/GenBank/DDBJ databases">
        <title>genome sequences of Mucor flavus KT1a and Helicostylum pulchrum KT1b strains isolation_sourced from the surface of a dry-aged beef.</title>
        <authorList>
            <person name="Toyotome T."/>
            <person name="Hosono M."/>
            <person name="Torimaru M."/>
            <person name="Fukuda K."/>
            <person name="Mikami N."/>
        </authorList>
    </citation>
    <scope>NUCLEOTIDE SEQUENCE [LARGE SCALE GENOMIC DNA]</scope>
    <source>
        <strain evidence="1 2">KT1b</strain>
    </source>
</reference>
<evidence type="ECO:0000313" key="1">
    <source>
        <dbReference type="EMBL" id="GAA5795691.1"/>
    </source>
</evidence>
<dbReference type="PANTHER" id="PTHR28180:SF2">
    <property type="entry name" value="PEROXISOMAL PROTEIN 2"/>
    <property type="match status" value="1"/>
</dbReference>
<organism evidence="1 2">
    <name type="scientific">Helicostylum pulchrum</name>
    <dbReference type="NCBI Taxonomy" id="562976"/>
    <lineage>
        <taxon>Eukaryota</taxon>
        <taxon>Fungi</taxon>
        <taxon>Fungi incertae sedis</taxon>
        <taxon>Mucoromycota</taxon>
        <taxon>Mucoromycotina</taxon>
        <taxon>Mucoromycetes</taxon>
        <taxon>Mucorales</taxon>
        <taxon>Mucorineae</taxon>
        <taxon>Mucoraceae</taxon>
        <taxon>Helicostylum</taxon>
    </lineage>
</organism>
<accession>A0ABP9XLL3</accession>
<evidence type="ECO:0000313" key="2">
    <source>
        <dbReference type="Proteomes" id="UP001476247"/>
    </source>
</evidence>
<dbReference type="InterPro" id="IPR029032">
    <property type="entry name" value="AhpD-like"/>
</dbReference>
<evidence type="ECO:0008006" key="3">
    <source>
        <dbReference type="Google" id="ProtNLM"/>
    </source>
</evidence>
<dbReference type="EMBL" id="BAABUJ010000005">
    <property type="protein sequence ID" value="GAA5795691.1"/>
    <property type="molecule type" value="Genomic_DNA"/>
</dbReference>
<protein>
    <recommendedName>
        <fullName evidence="3">Carboxymuconolactone decarboxylase-like domain-containing protein</fullName>
    </recommendedName>
</protein>